<evidence type="ECO:0000256" key="5">
    <source>
        <dbReference type="ARBA" id="ARBA00022741"/>
    </source>
</evidence>
<evidence type="ECO:0000313" key="11">
    <source>
        <dbReference type="Proteomes" id="UP000181962"/>
    </source>
</evidence>
<dbReference type="InterPro" id="IPR036890">
    <property type="entry name" value="HATPase_C_sf"/>
</dbReference>
<keyword evidence="5" id="KW-0547">Nucleotide-binding</keyword>
<gene>
    <name evidence="10" type="ORF">BKD09_11180</name>
</gene>
<dbReference type="InterPro" id="IPR011495">
    <property type="entry name" value="Sig_transdc_His_kin_sub2_dim/P"/>
</dbReference>
<dbReference type="GO" id="GO:0005524">
    <property type="term" value="F:ATP binding"/>
    <property type="evidence" value="ECO:0007669"/>
    <property type="project" value="UniProtKB-KW"/>
</dbReference>
<evidence type="ECO:0000259" key="9">
    <source>
        <dbReference type="Pfam" id="PF13581"/>
    </source>
</evidence>
<evidence type="ECO:0000256" key="3">
    <source>
        <dbReference type="ARBA" id="ARBA00022553"/>
    </source>
</evidence>
<evidence type="ECO:0000256" key="1">
    <source>
        <dbReference type="ARBA" id="ARBA00000085"/>
    </source>
</evidence>
<dbReference type="OrthoDB" id="7570749at2"/>
<dbReference type="AlphaFoldDB" id="A0A1L3F6I3"/>
<name>A0A1L3F6I3_BRAJP</name>
<protein>
    <recommendedName>
        <fullName evidence="2">histidine kinase</fullName>
        <ecNumber evidence="2">2.7.13.3</ecNumber>
    </recommendedName>
</protein>
<comment type="catalytic activity">
    <reaction evidence="1">
        <text>ATP + protein L-histidine = ADP + protein N-phospho-L-histidine.</text>
        <dbReference type="EC" id="2.7.13.3"/>
    </reaction>
</comment>
<dbReference type="EMBL" id="CP017637">
    <property type="protein sequence ID" value="APG08893.1"/>
    <property type="molecule type" value="Genomic_DNA"/>
</dbReference>
<keyword evidence="6" id="KW-0418">Kinase</keyword>
<sequence length="227" mass="24662">MSYGSYKTAEYLLNTIARPKIQFSEQLLLHEFTHRISNEFASAIQVVSSTAARSSNDDVKTALANVLEQLHAYARVHHALQMPTQSDLVDASKYLRELCLSITCSKLVNAGIELILVDQPFRLSAERAWLMGLIISELITNSARHAFDQRGGVIRVDCLVSQESVVCRVLDNGSGSMAQPRNGGGMRIISGLAEALGATFAFNLGEAGAEAILDLPLETVCLLQTPT</sequence>
<reference evidence="10 11" key="1">
    <citation type="submission" date="2016-11" db="EMBL/GenBank/DDBJ databases">
        <title>Complete Genome Sequence of Bradyrhizobium sp. strain J5, an isolated from soybean nodule in Hokkaido.</title>
        <authorList>
            <person name="Kanehara K."/>
        </authorList>
    </citation>
    <scope>NUCLEOTIDE SEQUENCE [LARGE SCALE GENOMIC DNA]</scope>
    <source>
        <strain evidence="10 11">J5</strain>
    </source>
</reference>
<evidence type="ECO:0000259" key="8">
    <source>
        <dbReference type="Pfam" id="PF07568"/>
    </source>
</evidence>
<keyword evidence="7" id="KW-0067">ATP-binding</keyword>
<keyword evidence="3" id="KW-0597">Phosphoprotein</keyword>
<organism evidence="10 11">
    <name type="scientific">Bradyrhizobium japonicum</name>
    <dbReference type="NCBI Taxonomy" id="375"/>
    <lineage>
        <taxon>Bacteria</taxon>
        <taxon>Pseudomonadati</taxon>
        <taxon>Pseudomonadota</taxon>
        <taxon>Alphaproteobacteria</taxon>
        <taxon>Hyphomicrobiales</taxon>
        <taxon>Nitrobacteraceae</taxon>
        <taxon>Bradyrhizobium</taxon>
    </lineage>
</organism>
<dbReference type="PANTHER" id="PTHR41523:SF7">
    <property type="entry name" value="HISTIDINE KINASE"/>
    <property type="match status" value="1"/>
</dbReference>
<dbReference type="PANTHER" id="PTHR41523">
    <property type="entry name" value="TWO-COMPONENT SYSTEM SENSOR PROTEIN"/>
    <property type="match status" value="1"/>
</dbReference>
<dbReference type="GO" id="GO:0004673">
    <property type="term" value="F:protein histidine kinase activity"/>
    <property type="evidence" value="ECO:0007669"/>
    <property type="project" value="UniProtKB-EC"/>
</dbReference>
<dbReference type="Gene3D" id="3.30.565.10">
    <property type="entry name" value="Histidine kinase-like ATPase, C-terminal domain"/>
    <property type="match status" value="1"/>
</dbReference>
<evidence type="ECO:0000256" key="6">
    <source>
        <dbReference type="ARBA" id="ARBA00022777"/>
    </source>
</evidence>
<evidence type="ECO:0000256" key="7">
    <source>
        <dbReference type="ARBA" id="ARBA00022840"/>
    </source>
</evidence>
<dbReference type="Proteomes" id="UP000181962">
    <property type="component" value="Chromosome"/>
</dbReference>
<evidence type="ECO:0000256" key="4">
    <source>
        <dbReference type="ARBA" id="ARBA00022679"/>
    </source>
</evidence>
<keyword evidence="4" id="KW-0808">Transferase</keyword>
<evidence type="ECO:0000313" key="10">
    <source>
        <dbReference type="EMBL" id="APG08893.1"/>
    </source>
</evidence>
<feature type="domain" description="Histidine kinase/HSP90-like ATPase" evidence="9">
    <location>
        <begin position="121"/>
        <end position="194"/>
    </location>
</feature>
<dbReference type="SUPFAM" id="SSF55874">
    <property type="entry name" value="ATPase domain of HSP90 chaperone/DNA topoisomerase II/histidine kinase"/>
    <property type="match status" value="1"/>
</dbReference>
<dbReference type="EC" id="2.7.13.3" evidence="2"/>
<dbReference type="CDD" id="cd16936">
    <property type="entry name" value="HATPase_RsbW-like"/>
    <property type="match status" value="1"/>
</dbReference>
<dbReference type="Pfam" id="PF07568">
    <property type="entry name" value="HisKA_2"/>
    <property type="match status" value="1"/>
</dbReference>
<feature type="domain" description="Signal transduction histidine kinase subgroup 2 dimerisation and phosphoacceptor" evidence="8">
    <location>
        <begin position="31"/>
        <end position="103"/>
    </location>
</feature>
<accession>A0A1L3F6I3</accession>
<dbReference type="InterPro" id="IPR003594">
    <property type="entry name" value="HATPase_dom"/>
</dbReference>
<evidence type="ECO:0000256" key="2">
    <source>
        <dbReference type="ARBA" id="ARBA00012438"/>
    </source>
</evidence>
<dbReference type="Pfam" id="PF13581">
    <property type="entry name" value="HATPase_c_2"/>
    <property type="match status" value="1"/>
</dbReference>
<proteinExistence type="predicted"/>